<dbReference type="PROSITE" id="PS51698">
    <property type="entry name" value="U_BOX"/>
    <property type="match status" value="1"/>
</dbReference>
<evidence type="ECO:0000313" key="8">
    <source>
        <dbReference type="Proteomes" id="UP000779574"/>
    </source>
</evidence>
<dbReference type="SUPFAM" id="SSF54495">
    <property type="entry name" value="UBC-like"/>
    <property type="match status" value="1"/>
</dbReference>
<dbReference type="SUPFAM" id="SSF53300">
    <property type="entry name" value="vWA-like"/>
    <property type="match status" value="1"/>
</dbReference>
<dbReference type="InterPro" id="IPR016135">
    <property type="entry name" value="UBQ-conjugating_enzyme/RWD"/>
</dbReference>
<dbReference type="GO" id="GO:0004842">
    <property type="term" value="F:ubiquitin-protein transferase activity"/>
    <property type="evidence" value="ECO:0007669"/>
    <property type="project" value="InterPro"/>
</dbReference>
<dbReference type="InterPro" id="IPR002035">
    <property type="entry name" value="VWF_A"/>
</dbReference>
<organism evidence="7 8">
    <name type="scientific">Aureobasidium melanogenum</name>
    <name type="common">Aureobasidium pullulans var. melanogenum</name>
    <dbReference type="NCBI Taxonomy" id="46634"/>
    <lineage>
        <taxon>Eukaryota</taxon>
        <taxon>Fungi</taxon>
        <taxon>Dikarya</taxon>
        <taxon>Ascomycota</taxon>
        <taxon>Pezizomycotina</taxon>
        <taxon>Dothideomycetes</taxon>
        <taxon>Dothideomycetidae</taxon>
        <taxon>Dothideales</taxon>
        <taxon>Saccotheciaceae</taxon>
        <taxon>Aureobasidium</taxon>
    </lineage>
</organism>
<dbReference type="Proteomes" id="UP000779574">
    <property type="component" value="Unassembled WGS sequence"/>
</dbReference>
<proteinExistence type="predicted"/>
<reference evidence="7" key="2">
    <citation type="submission" date="2021-08" db="EMBL/GenBank/DDBJ databases">
        <authorList>
            <person name="Gostincar C."/>
            <person name="Sun X."/>
            <person name="Song Z."/>
            <person name="Gunde-Cimerman N."/>
        </authorList>
    </citation>
    <scope>NUCLEOTIDE SEQUENCE</scope>
    <source>
        <strain evidence="7">EXF-9911</strain>
    </source>
</reference>
<dbReference type="Gene3D" id="3.30.40.10">
    <property type="entry name" value="Zinc/RING finger domain, C3HC4 (zinc finger)"/>
    <property type="match status" value="1"/>
</dbReference>
<evidence type="ECO:0000259" key="4">
    <source>
        <dbReference type="PROSITE" id="PS50127"/>
    </source>
</evidence>
<dbReference type="EC" id="5.2.1.8" evidence="1"/>
<feature type="non-terminal residue" evidence="7">
    <location>
        <position position="1"/>
    </location>
</feature>
<dbReference type="Pfam" id="PF00092">
    <property type="entry name" value="VWA"/>
    <property type="match status" value="1"/>
</dbReference>
<dbReference type="PANTHER" id="PTHR24068">
    <property type="entry name" value="UBIQUITIN-CONJUGATING ENZYME E2"/>
    <property type="match status" value="1"/>
</dbReference>
<dbReference type="CDD" id="cd16655">
    <property type="entry name" value="RING-Ubox_WDSUB1-like"/>
    <property type="match status" value="1"/>
</dbReference>
<evidence type="ECO:0000313" key="7">
    <source>
        <dbReference type="EMBL" id="KAG9701123.1"/>
    </source>
</evidence>
<dbReference type="InterPro" id="IPR003613">
    <property type="entry name" value="Ubox_domain"/>
</dbReference>
<dbReference type="Gene3D" id="3.10.110.10">
    <property type="entry name" value="Ubiquitin Conjugating Enzyme"/>
    <property type="match status" value="1"/>
</dbReference>
<dbReference type="PROSITE" id="PS50127">
    <property type="entry name" value="UBC_2"/>
    <property type="match status" value="1"/>
</dbReference>
<gene>
    <name evidence="7" type="ORF">KCU76_g227</name>
</gene>
<dbReference type="CDD" id="cd00198">
    <property type="entry name" value="vWFA"/>
    <property type="match status" value="1"/>
</dbReference>
<protein>
    <recommendedName>
        <fullName evidence="1">peptidylprolyl isomerase</fullName>
        <ecNumber evidence="1">5.2.1.8</ecNumber>
    </recommendedName>
</protein>
<feature type="domain" description="UBC core" evidence="4">
    <location>
        <begin position="1272"/>
        <end position="1418"/>
    </location>
</feature>
<comment type="caution">
    <text evidence="7">The sequence shown here is derived from an EMBL/GenBank/DDBJ whole genome shotgun (WGS) entry which is preliminary data.</text>
</comment>
<dbReference type="SMART" id="SM00212">
    <property type="entry name" value="UBCc"/>
    <property type="match status" value="1"/>
</dbReference>
<dbReference type="PROSITE" id="PS50234">
    <property type="entry name" value="VWFA"/>
    <property type="match status" value="1"/>
</dbReference>
<keyword evidence="2" id="KW-0697">Rotamase</keyword>
<dbReference type="Pfam" id="PF00179">
    <property type="entry name" value="UQ_con"/>
    <property type="match status" value="1"/>
</dbReference>
<dbReference type="InterPro" id="IPR036465">
    <property type="entry name" value="vWFA_dom_sf"/>
</dbReference>
<dbReference type="InterPro" id="IPR000608">
    <property type="entry name" value="UBC"/>
</dbReference>
<feature type="domain" description="VWFA" evidence="5">
    <location>
        <begin position="1018"/>
        <end position="1201"/>
    </location>
</feature>
<dbReference type="SUPFAM" id="SSF57850">
    <property type="entry name" value="RING/U-box"/>
    <property type="match status" value="1"/>
</dbReference>
<dbReference type="OrthoDB" id="10069349at2759"/>
<feature type="domain" description="U-box" evidence="6">
    <location>
        <begin position="724"/>
        <end position="797"/>
    </location>
</feature>
<dbReference type="SMART" id="SM00504">
    <property type="entry name" value="Ubox"/>
    <property type="match status" value="1"/>
</dbReference>
<keyword evidence="2" id="KW-0413">Isomerase</keyword>
<evidence type="ECO:0000256" key="1">
    <source>
        <dbReference type="ARBA" id="ARBA00013194"/>
    </source>
</evidence>
<evidence type="ECO:0000256" key="2">
    <source>
        <dbReference type="ARBA" id="ARBA00023110"/>
    </source>
</evidence>
<dbReference type="GO" id="GO:0003755">
    <property type="term" value="F:peptidyl-prolyl cis-trans isomerase activity"/>
    <property type="evidence" value="ECO:0007669"/>
    <property type="project" value="UniProtKB-KW"/>
</dbReference>
<dbReference type="InterPro" id="IPR013083">
    <property type="entry name" value="Znf_RING/FYVE/PHD"/>
</dbReference>
<sequence>MQRYSVVVSDTGWSEPLKLLVPFQSSSTAAALIAEVVKRAARHGKTLSAANCTLRLASVDGPILDPYDTLSDLVVDEQLFAVFNSANHGAPAQAADVTMTGTQEQTAGVQQSLTIRNAIPIRIITPAIAKLMTKDPKSLPAPAFNLPATAKIKQLHNDAVRHLSNNPPDWLDAGSKLDLHIHEMPIASSSLNLTLEETGFVSCVKDGVLTLYAVPRPASTTRSTQTTARVGKNDFYAAGPHWHPDVPQSDRGVAIFLSSLRVFSQLLKNDSIGDDHRDRVVYVFDLLCSFPPAVRALHLLIQGRTITHLACAALSQAFYCVLEELGHKKLIKNDNTRLFEGARLVLGLIMEKANQLKSTRMVVPAYSLQIQKVQFQASTGAASNLVPVDGDRPVPSTSMYVQPDAGSGQLNLELLSESEQGAVVFSVFDDPFARTQTLQEVVSASDLRNLRQLANICGKVSLSVIRPSLLSSVAPEHLTFDSQGHVAVYTGKAGCAAPGRDTVIFRPLHGEETPNIGQVEQLLAPILETYEQDGTNVFDVLGSSKTRALEQPDEIVMFAVDCSASMSSATDLLGIDTSADIPQELDAPPISPQVYNRVDLEATKKALSEHEAFDDILGCVVDSESRAKPDIAAKMLTVLYDILTGELAKLHRGPASGTYQRYQNNIKIAKLELFAAGVRRFEQELIDMVVLRSMAEYSRSWTWEFGEDMPGRTQLPPLPSEVTLIPADLKCPIKLDLIQDPVTAADGQVYGRSAILKWMRYKYSSPLTGLMLEDTELIPHLGLAEQADRWLQAEDLVEPEERPVNKRRRTSPRENTIRFSSSSHQFSRALSPSTTLLDLYKVAFRGMRGRYNSFQLSFNGILQPSMDNISSSGITGGSVITIIVPDDANTIPSGTSSLCLIKVYSSWTYDSPEFCFWIPMDTKVSLGTLTIKWWRYQWTEAPWLKYKKQEIWTDLKSNGDDRYLGNIAENHEPLRNYLTPYHSFGKLGAEPVYKVERKDSSGAEEVDSDEDQENEFKPLVLKVKFSEAAGHEKRKRSLSRLQVLKQMFEAMINRLIAYSYKTHVGLVTFDSTAKVSQSITHVIENFRRSMEKMYASGDTALWDGLKLAQTEIMKHAEKYPQAQRRIICLSDGNDTKSVAGPADLCWELRNNKIAVDSVCIGQDDNMDLKALSIMLKSYCFYPRDLTTALAICEMEPVLSQTERPPHNLTTTGMHRTSALNDFYNSRYLASFTVVTQDVYPKRKEHPRLEDTFIQLANCVRSNAGPQSSLPTLRASRLLVEMRNMAADPHPMYDCYVSEADMFFWKIVIEGPPETPYEGCNFLLYLEMPENFPAFPPKGRFVTPVFHPNINRHGRICHSIFDRDWTTDTTLKSVLDTVYGLLLQAEAGDAVHTTVTLGFHHDEVAFAEEARRHANKHGSKSREEWKYELLDLDEDDEADSYDEAEGDDEDMDSQ</sequence>
<dbReference type="GO" id="GO:0016567">
    <property type="term" value="P:protein ubiquitination"/>
    <property type="evidence" value="ECO:0007669"/>
    <property type="project" value="InterPro"/>
</dbReference>
<accession>A0A9P8EY43</accession>
<feature type="region of interest" description="Disordered" evidence="3">
    <location>
        <begin position="1430"/>
        <end position="1453"/>
    </location>
</feature>
<dbReference type="EMBL" id="JAHFXF010000004">
    <property type="protein sequence ID" value="KAG9701123.1"/>
    <property type="molecule type" value="Genomic_DNA"/>
</dbReference>
<dbReference type="Pfam" id="PF04564">
    <property type="entry name" value="U-box"/>
    <property type="match status" value="1"/>
</dbReference>
<evidence type="ECO:0000259" key="6">
    <source>
        <dbReference type="PROSITE" id="PS51698"/>
    </source>
</evidence>
<name>A0A9P8EY43_AURME</name>
<dbReference type="Gene3D" id="3.40.50.410">
    <property type="entry name" value="von Willebrand factor, type A domain"/>
    <property type="match status" value="1"/>
</dbReference>
<evidence type="ECO:0000256" key="3">
    <source>
        <dbReference type="SAM" id="MobiDB-lite"/>
    </source>
</evidence>
<evidence type="ECO:0000259" key="5">
    <source>
        <dbReference type="PROSITE" id="PS50234"/>
    </source>
</evidence>
<reference evidence="7" key="1">
    <citation type="journal article" date="2021" name="J Fungi (Basel)">
        <title>Virulence traits and population genomics of the black yeast Aureobasidium melanogenum.</title>
        <authorList>
            <person name="Cernosa A."/>
            <person name="Sun X."/>
            <person name="Gostincar C."/>
            <person name="Fang C."/>
            <person name="Gunde-Cimerman N."/>
            <person name="Song Z."/>
        </authorList>
    </citation>
    <scope>NUCLEOTIDE SEQUENCE</scope>
    <source>
        <strain evidence="7">EXF-9911</strain>
    </source>
</reference>
<dbReference type="SMART" id="SM00327">
    <property type="entry name" value="VWA"/>
    <property type="match status" value="1"/>
</dbReference>